<reference evidence="3" key="2">
    <citation type="submission" date="2019-11" db="UniProtKB">
        <authorList>
            <consortium name="WormBaseParasite"/>
        </authorList>
    </citation>
    <scope>IDENTIFICATION</scope>
</reference>
<dbReference type="Gene3D" id="6.20.380.10">
    <property type="match status" value="1"/>
</dbReference>
<organism evidence="3">
    <name type="scientific">Mesocestoides corti</name>
    <name type="common">Flatworm</name>
    <dbReference type="NCBI Taxonomy" id="53468"/>
    <lineage>
        <taxon>Eukaryota</taxon>
        <taxon>Metazoa</taxon>
        <taxon>Spiralia</taxon>
        <taxon>Lophotrochozoa</taxon>
        <taxon>Platyhelminthes</taxon>
        <taxon>Cestoda</taxon>
        <taxon>Eucestoda</taxon>
        <taxon>Cyclophyllidea</taxon>
        <taxon>Mesocestoididae</taxon>
        <taxon>Mesocestoides</taxon>
    </lineage>
</organism>
<proteinExistence type="predicted"/>
<dbReference type="Proteomes" id="UP000267029">
    <property type="component" value="Unassembled WGS sequence"/>
</dbReference>
<evidence type="ECO:0000313" key="2">
    <source>
        <dbReference type="Proteomes" id="UP000267029"/>
    </source>
</evidence>
<dbReference type="WBParaSite" id="MCU_014477-RA">
    <property type="protein sequence ID" value="MCU_014477-RA"/>
    <property type="gene ID" value="MCU_014477"/>
</dbReference>
<dbReference type="OrthoDB" id="6125719at2759"/>
<reference evidence="1 2" key="1">
    <citation type="submission" date="2018-10" db="EMBL/GenBank/DDBJ databases">
        <authorList>
            <consortium name="Pathogen Informatics"/>
        </authorList>
    </citation>
    <scope>NUCLEOTIDE SEQUENCE [LARGE SCALE GENOMIC DNA]</scope>
</reference>
<evidence type="ECO:0000313" key="1">
    <source>
        <dbReference type="EMBL" id="VDD79066.1"/>
    </source>
</evidence>
<protein>
    <submittedName>
        <fullName evidence="3">Iron-containing alcohol dehydrogenase</fullName>
    </submittedName>
</protein>
<name>A0A0R3UDS0_MESCO</name>
<accession>A0A0R3UDS0</accession>
<dbReference type="EMBL" id="UXSR01003312">
    <property type="protein sequence ID" value="VDD79066.1"/>
    <property type="molecule type" value="Genomic_DNA"/>
</dbReference>
<keyword evidence="2" id="KW-1185">Reference proteome</keyword>
<dbReference type="AlphaFoldDB" id="A0A0R3UDS0"/>
<sequence>MLRALNLRSTLITDGRTPINLLGATTGLIGQAESVIHGSVTPGSASEHGNAASDV</sequence>
<gene>
    <name evidence="1" type="ORF">MCOS_LOCUS5069</name>
</gene>
<evidence type="ECO:0000313" key="3">
    <source>
        <dbReference type="WBParaSite" id="MCU_014477-RA"/>
    </source>
</evidence>
<dbReference type="STRING" id="53468.A0A0R3UDS0"/>